<sequence>MAKFRIFYRKLKRIKYLSDLVKRPPAVAELDKLWGFSPEDNFKKKTKKSTKHKENKVSKDPLKFFDKKPVESEDEQVDSVSFKPVDEQKEEDTDYKYVNEKEFFKESVKDLRKLVYPHLDPITKRHFDEIKLVALGGKVAHNRKMPYKEFQQRQKALKRHLNKNKKLEGELGVRFTLDTKGGSRFAELQKRKESREKRKSKPLFSDKDRDGIYRIKL</sequence>
<proteinExistence type="predicted"/>
<feature type="compositionally biased region" description="Basic and acidic residues" evidence="1">
    <location>
        <begin position="55"/>
        <end position="71"/>
    </location>
</feature>
<feature type="region of interest" description="Disordered" evidence="1">
    <location>
        <begin position="186"/>
        <end position="211"/>
    </location>
</feature>
<accession>A0A976MB22</accession>
<evidence type="ECO:0000313" key="3">
    <source>
        <dbReference type="Proteomes" id="UP000244811"/>
    </source>
</evidence>
<organism evidence="2 3">
    <name type="scientific">Theileria orientalis</name>
    <dbReference type="NCBI Taxonomy" id="68886"/>
    <lineage>
        <taxon>Eukaryota</taxon>
        <taxon>Sar</taxon>
        <taxon>Alveolata</taxon>
        <taxon>Apicomplexa</taxon>
        <taxon>Aconoidasida</taxon>
        <taxon>Piroplasmida</taxon>
        <taxon>Theileriidae</taxon>
        <taxon>Theileria</taxon>
    </lineage>
</organism>
<dbReference type="Proteomes" id="UP000244811">
    <property type="component" value="Chromosome 3"/>
</dbReference>
<dbReference type="EMBL" id="CP056070">
    <property type="protein sequence ID" value="UKK01282.2"/>
    <property type="molecule type" value="Genomic_DNA"/>
</dbReference>
<evidence type="ECO:0000256" key="1">
    <source>
        <dbReference type="SAM" id="MobiDB-lite"/>
    </source>
</evidence>
<name>A0A976MB22_THEOR</name>
<feature type="region of interest" description="Disordered" evidence="1">
    <location>
        <begin position="38"/>
        <end position="92"/>
    </location>
</feature>
<protein>
    <submittedName>
        <fullName evidence="2">Uncharacterized protein</fullName>
    </submittedName>
</protein>
<feature type="compositionally biased region" description="Basic and acidic residues" evidence="1">
    <location>
        <begin position="187"/>
        <end position="196"/>
    </location>
</feature>
<dbReference type="AlphaFoldDB" id="A0A976MB22"/>
<reference evidence="2" key="1">
    <citation type="submission" date="2022-07" db="EMBL/GenBank/DDBJ databases">
        <title>Evaluation of T. orientalis genome assembly methods using nanopore sequencing and analysis of variation between genomes.</title>
        <authorList>
            <person name="Yam J."/>
            <person name="Micallef M.L."/>
            <person name="Liu M."/>
            <person name="Djordjevic S.P."/>
            <person name="Bogema D.R."/>
            <person name="Jenkins C."/>
        </authorList>
    </citation>
    <scope>NUCLEOTIDE SEQUENCE</scope>
    <source>
        <strain evidence="2">Goon Nure</strain>
    </source>
</reference>
<gene>
    <name evidence="2" type="ORF">MACK_002095</name>
</gene>
<evidence type="ECO:0000313" key="2">
    <source>
        <dbReference type="EMBL" id="UKK01282.2"/>
    </source>
</evidence>
<feature type="compositionally biased region" description="Basic residues" evidence="1">
    <location>
        <begin position="44"/>
        <end position="54"/>
    </location>
</feature>